<dbReference type="AlphaFoldDB" id="A0AAV5ATW8"/>
<dbReference type="InterPro" id="IPR036388">
    <property type="entry name" value="WH-like_DNA-bd_sf"/>
</dbReference>
<sequence length="631" mass="73556">MDTNSLEILKKYWGYDSFREPQQEIIFSVLQKKDTLAILPTGGGKSICFQIPALLQEGICLVISPLIALMQDQVSNLQDKGISAVALTGTIVFHELERILNNAIYGAYQFLYISPERLQNAFVQEKLKSMKINLIAIDEAHCISHWGQDFRPAYLACGQLREWFPEVPIIALTASATPAIEQDIIKNLQLQYPNIIKKTLRRVNLSYMVYEIEDKRGRLERILSKNTESSIIYVRNRKLTMELTQYLKDKGFSATFFHGGLSSEEKKIRMNMWLMNDVQVMVATNAFGMGIDKPDVRTVIHWDLPNSLEDYFQEAGRAGRDGKKAYAFLLYNQNDVKKLQYTTQLSQVSLDYLKLVYRKLCNYFQIAYAEGEGTTHVFKLSDFTFRNKLDVYQTYQALEVLDRNSVLSLSQAFYRKATLRILVSSEQVRSYLLQNPAEKELMYYLMRNYTGIYEQIISFQVEKIAPHIRKSTNEILQQLNRLKANQIIEYKEENTDAEITFLMPRDDDRTIHFISPQVKWFNKHKKEQAQAVFDFLNAKNQCKERFLLAYFGEKTDKDCEICSYCIEKKSKNNLITPEIELQIMQFLQEKPTTSQEICQKFSIEESKIILLLKKWIDKQIIKRNSFNQYTT</sequence>
<reference evidence="15 18" key="1">
    <citation type="submission" date="2021-11" db="EMBL/GenBank/DDBJ databases">
        <title>Draft genome sequence of Capnocytophaga sp. strain KC07075 isolated from cat oral cavity.</title>
        <authorList>
            <person name="Suzuki M."/>
            <person name="Imaoka K."/>
            <person name="Kimura M."/>
            <person name="Morikawa S."/>
            <person name="Maeda K."/>
        </authorList>
    </citation>
    <scope>NUCLEOTIDE SEQUENCE</scope>
    <source>
        <strain evidence="15">KC07075</strain>
        <strain evidence="16 18">KC07079</strain>
    </source>
</reference>
<keyword evidence="8" id="KW-0413">Isomerase</keyword>
<name>A0AAV5ATW8_9FLAO</name>
<evidence type="ECO:0000313" key="15">
    <source>
        <dbReference type="EMBL" id="GJM49725.1"/>
    </source>
</evidence>
<dbReference type="InterPro" id="IPR014001">
    <property type="entry name" value="Helicase_ATP-bd"/>
</dbReference>
<evidence type="ECO:0000256" key="11">
    <source>
        <dbReference type="ARBA" id="ARBA00044535"/>
    </source>
</evidence>
<dbReference type="GO" id="GO:0016787">
    <property type="term" value="F:hydrolase activity"/>
    <property type="evidence" value="ECO:0007669"/>
    <property type="project" value="UniProtKB-KW"/>
</dbReference>
<organism evidence="15 17">
    <name type="scientific">Capnocytophaga catalasegens</name>
    <dbReference type="NCBI Taxonomy" id="1004260"/>
    <lineage>
        <taxon>Bacteria</taxon>
        <taxon>Pseudomonadati</taxon>
        <taxon>Bacteroidota</taxon>
        <taxon>Flavobacteriia</taxon>
        <taxon>Flavobacteriales</taxon>
        <taxon>Flavobacteriaceae</taxon>
        <taxon>Capnocytophaga</taxon>
    </lineage>
</organism>
<dbReference type="Pfam" id="PF00271">
    <property type="entry name" value="Helicase_C"/>
    <property type="match status" value="1"/>
</dbReference>
<dbReference type="InterPro" id="IPR027417">
    <property type="entry name" value="P-loop_NTPase"/>
</dbReference>
<dbReference type="InterPro" id="IPR032284">
    <property type="entry name" value="RecQ_Zn-bd"/>
</dbReference>
<dbReference type="Gene3D" id="3.40.50.300">
    <property type="entry name" value="P-loop containing nucleotide triphosphate hydrolases"/>
    <property type="match status" value="2"/>
</dbReference>
<evidence type="ECO:0000256" key="4">
    <source>
        <dbReference type="ARBA" id="ARBA00022801"/>
    </source>
</evidence>
<dbReference type="CDD" id="cd17920">
    <property type="entry name" value="DEXHc_RecQ"/>
    <property type="match status" value="1"/>
</dbReference>
<protein>
    <recommendedName>
        <fullName evidence="11">ATP-dependent DNA helicase RecQ</fullName>
        <ecNumber evidence="10">5.6.2.4</ecNumber>
    </recommendedName>
    <alternativeName>
        <fullName evidence="12">DNA 3'-5' helicase RecQ</fullName>
    </alternativeName>
</protein>
<dbReference type="GO" id="GO:0006310">
    <property type="term" value="P:DNA recombination"/>
    <property type="evidence" value="ECO:0007669"/>
    <property type="project" value="InterPro"/>
</dbReference>
<dbReference type="PANTHER" id="PTHR13710:SF105">
    <property type="entry name" value="ATP-DEPENDENT DNA HELICASE Q1"/>
    <property type="match status" value="1"/>
</dbReference>
<dbReference type="GO" id="GO:0005524">
    <property type="term" value="F:ATP binding"/>
    <property type="evidence" value="ECO:0007669"/>
    <property type="project" value="UniProtKB-KW"/>
</dbReference>
<evidence type="ECO:0000256" key="12">
    <source>
        <dbReference type="ARBA" id="ARBA00044550"/>
    </source>
</evidence>
<dbReference type="SMART" id="SM00487">
    <property type="entry name" value="DEXDc"/>
    <property type="match status" value="1"/>
</dbReference>
<dbReference type="EMBL" id="BQKB01000018">
    <property type="protein sequence ID" value="GJM52790.1"/>
    <property type="molecule type" value="Genomic_DNA"/>
</dbReference>
<evidence type="ECO:0000256" key="9">
    <source>
        <dbReference type="ARBA" id="ARBA00034617"/>
    </source>
</evidence>
<keyword evidence="6" id="KW-0067">ATP-binding</keyword>
<dbReference type="EMBL" id="BQKA01000012">
    <property type="protein sequence ID" value="GJM49725.1"/>
    <property type="molecule type" value="Genomic_DNA"/>
</dbReference>
<proteinExistence type="inferred from homology"/>
<dbReference type="NCBIfam" id="TIGR00614">
    <property type="entry name" value="recQ_fam"/>
    <property type="match status" value="1"/>
</dbReference>
<dbReference type="GO" id="GO:0043138">
    <property type="term" value="F:3'-5' DNA helicase activity"/>
    <property type="evidence" value="ECO:0007669"/>
    <property type="project" value="UniProtKB-EC"/>
</dbReference>
<dbReference type="GO" id="GO:0003677">
    <property type="term" value="F:DNA binding"/>
    <property type="evidence" value="ECO:0007669"/>
    <property type="project" value="UniProtKB-KW"/>
</dbReference>
<comment type="caution">
    <text evidence="15">The sequence shown here is derived from an EMBL/GenBank/DDBJ whole genome shotgun (WGS) entry which is preliminary data.</text>
</comment>
<feature type="domain" description="Helicase ATP-binding" evidence="13">
    <location>
        <begin position="26"/>
        <end position="194"/>
    </location>
</feature>
<dbReference type="GO" id="GO:0046872">
    <property type="term" value="F:metal ion binding"/>
    <property type="evidence" value="ECO:0007669"/>
    <property type="project" value="UniProtKB-KW"/>
</dbReference>
<comment type="similarity">
    <text evidence="1">Belongs to the helicase family. RecQ subfamily.</text>
</comment>
<dbReference type="GO" id="GO:0005737">
    <property type="term" value="C:cytoplasm"/>
    <property type="evidence" value="ECO:0007669"/>
    <property type="project" value="TreeGrafter"/>
</dbReference>
<evidence type="ECO:0000256" key="3">
    <source>
        <dbReference type="ARBA" id="ARBA00022741"/>
    </source>
</evidence>
<feature type="domain" description="Helicase C-terminal" evidence="14">
    <location>
        <begin position="218"/>
        <end position="361"/>
    </location>
</feature>
<dbReference type="RefSeq" id="WP_264846204.1">
    <property type="nucleotide sequence ID" value="NZ_BPMA01000018.1"/>
</dbReference>
<dbReference type="SUPFAM" id="SSF52540">
    <property type="entry name" value="P-loop containing nucleoside triphosphate hydrolases"/>
    <property type="match status" value="1"/>
</dbReference>
<dbReference type="Pfam" id="PF16124">
    <property type="entry name" value="RecQ_Zn_bind"/>
    <property type="match status" value="1"/>
</dbReference>
<dbReference type="GO" id="GO:0009378">
    <property type="term" value="F:four-way junction helicase activity"/>
    <property type="evidence" value="ECO:0007669"/>
    <property type="project" value="TreeGrafter"/>
</dbReference>
<keyword evidence="7" id="KW-0238">DNA-binding</keyword>
<dbReference type="PANTHER" id="PTHR13710">
    <property type="entry name" value="DNA HELICASE RECQ FAMILY MEMBER"/>
    <property type="match status" value="1"/>
</dbReference>
<evidence type="ECO:0000313" key="16">
    <source>
        <dbReference type="EMBL" id="GJM52790.1"/>
    </source>
</evidence>
<accession>A0AAV5ATW8</accession>
<evidence type="ECO:0000256" key="2">
    <source>
        <dbReference type="ARBA" id="ARBA00022723"/>
    </source>
</evidence>
<dbReference type="GO" id="GO:0030894">
    <property type="term" value="C:replisome"/>
    <property type="evidence" value="ECO:0007669"/>
    <property type="project" value="TreeGrafter"/>
</dbReference>
<dbReference type="InterPro" id="IPR001650">
    <property type="entry name" value="Helicase_C-like"/>
</dbReference>
<dbReference type="SMART" id="SM00490">
    <property type="entry name" value="HELICc"/>
    <property type="match status" value="1"/>
</dbReference>
<comment type="catalytic activity">
    <reaction evidence="9">
        <text>Couples ATP hydrolysis with the unwinding of duplex DNA by translocating in the 3'-5' direction.</text>
        <dbReference type="EC" id="5.6.2.4"/>
    </reaction>
</comment>
<dbReference type="Proteomes" id="UP001207736">
    <property type="component" value="Unassembled WGS sequence"/>
</dbReference>
<dbReference type="PROSITE" id="PS51192">
    <property type="entry name" value="HELICASE_ATP_BIND_1"/>
    <property type="match status" value="1"/>
</dbReference>
<dbReference type="Pfam" id="PF00270">
    <property type="entry name" value="DEAD"/>
    <property type="match status" value="1"/>
</dbReference>
<evidence type="ECO:0000256" key="10">
    <source>
        <dbReference type="ARBA" id="ARBA00034808"/>
    </source>
</evidence>
<dbReference type="GO" id="GO:0006281">
    <property type="term" value="P:DNA repair"/>
    <property type="evidence" value="ECO:0007669"/>
    <property type="project" value="TreeGrafter"/>
</dbReference>
<gene>
    <name evidence="15" type="primary">recQ2</name>
    <name evidence="15" type="ORF">RCZ15_07000</name>
    <name evidence="16" type="ORF">RCZ16_11070</name>
</gene>
<evidence type="ECO:0000256" key="8">
    <source>
        <dbReference type="ARBA" id="ARBA00023235"/>
    </source>
</evidence>
<evidence type="ECO:0000256" key="1">
    <source>
        <dbReference type="ARBA" id="ARBA00005446"/>
    </source>
</evidence>
<dbReference type="FunFam" id="3.40.50.300:FF:001389">
    <property type="entry name" value="ATP-dependent DNA helicase RecQ"/>
    <property type="match status" value="1"/>
</dbReference>
<keyword evidence="5 15" id="KW-0347">Helicase</keyword>
<dbReference type="InterPro" id="IPR004589">
    <property type="entry name" value="DNA_helicase_ATP-dep_RecQ"/>
</dbReference>
<dbReference type="EC" id="5.6.2.4" evidence="10"/>
<evidence type="ECO:0000256" key="5">
    <source>
        <dbReference type="ARBA" id="ARBA00022806"/>
    </source>
</evidence>
<evidence type="ECO:0000256" key="7">
    <source>
        <dbReference type="ARBA" id="ARBA00023125"/>
    </source>
</evidence>
<dbReference type="Gene3D" id="1.10.10.10">
    <property type="entry name" value="Winged helix-like DNA-binding domain superfamily/Winged helix DNA-binding domain"/>
    <property type="match status" value="1"/>
</dbReference>
<evidence type="ECO:0000313" key="18">
    <source>
        <dbReference type="Proteomes" id="UP001208692"/>
    </source>
</evidence>
<evidence type="ECO:0000259" key="13">
    <source>
        <dbReference type="PROSITE" id="PS51192"/>
    </source>
</evidence>
<dbReference type="InterPro" id="IPR011545">
    <property type="entry name" value="DEAD/DEAH_box_helicase_dom"/>
</dbReference>
<dbReference type="Proteomes" id="UP001208692">
    <property type="component" value="Unassembled WGS sequence"/>
</dbReference>
<dbReference type="GO" id="GO:0043590">
    <property type="term" value="C:bacterial nucleoid"/>
    <property type="evidence" value="ECO:0007669"/>
    <property type="project" value="TreeGrafter"/>
</dbReference>
<evidence type="ECO:0000313" key="17">
    <source>
        <dbReference type="Proteomes" id="UP001207736"/>
    </source>
</evidence>
<evidence type="ECO:0000259" key="14">
    <source>
        <dbReference type="PROSITE" id="PS51194"/>
    </source>
</evidence>
<keyword evidence="2" id="KW-0479">Metal-binding</keyword>
<keyword evidence="3" id="KW-0547">Nucleotide-binding</keyword>
<evidence type="ECO:0000256" key="6">
    <source>
        <dbReference type="ARBA" id="ARBA00022840"/>
    </source>
</evidence>
<keyword evidence="4" id="KW-0378">Hydrolase</keyword>
<keyword evidence="18" id="KW-1185">Reference proteome</keyword>
<dbReference type="PROSITE" id="PS51194">
    <property type="entry name" value="HELICASE_CTER"/>
    <property type="match status" value="1"/>
</dbReference>